<organism evidence="6 7">
    <name type="scientific">Marinomonas arenicola</name>
    <dbReference type="NCBI Taxonomy" id="569601"/>
    <lineage>
        <taxon>Bacteria</taxon>
        <taxon>Pseudomonadati</taxon>
        <taxon>Pseudomonadota</taxon>
        <taxon>Gammaproteobacteria</taxon>
        <taxon>Oceanospirillales</taxon>
        <taxon>Oceanospirillaceae</taxon>
        <taxon>Marinomonas</taxon>
    </lineage>
</organism>
<dbReference type="SUPFAM" id="SSF46785">
    <property type="entry name" value="Winged helix' DNA-binding domain"/>
    <property type="match status" value="1"/>
</dbReference>
<dbReference type="PROSITE" id="PS50931">
    <property type="entry name" value="HTH_LYSR"/>
    <property type="match status" value="1"/>
</dbReference>
<dbReference type="InterPro" id="IPR000847">
    <property type="entry name" value="LysR_HTH_N"/>
</dbReference>
<dbReference type="PANTHER" id="PTHR30537:SF5">
    <property type="entry name" value="HTH-TYPE TRANSCRIPTIONAL ACTIVATOR TTDR-RELATED"/>
    <property type="match status" value="1"/>
</dbReference>
<dbReference type="RefSeq" id="WP_341567361.1">
    <property type="nucleotide sequence ID" value="NZ_JBAKAR010000008.1"/>
</dbReference>
<dbReference type="Gene3D" id="1.10.10.10">
    <property type="entry name" value="Winged helix-like DNA-binding domain superfamily/Winged helix DNA-binding domain"/>
    <property type="match status" value="1"/>
</dbReference>
<gene>
    <name evidence="6" type="ORF">V6242_10885</name>
</gene>
<evidence type="ECO:0000256" key="1">
    <source>
        <dbReference type="ARBA" id="ARBA00009437"/>
    </source>
</evidence>
<reference evidence="6 7" key="1">
    <citation type="submission" date="2024-02" db="EMBL/GenBank/DDBJ databases">
        <title>Bacteria isolated from the canopy kelp, Nereocystis luetkeana.</title>
        <authorList>
            <person name="Pfister C.A."/>
            <person name="Younker I.T."/>
            <person name="Light S.H."/>
        </authorList>
    </citation>
    <scope>NUCLEOTIDE SEQUENCE [LARGE SCALE GENOMIC DNA]</scope>
    <source>
        <strain evidence="6 7">TI.4.07</strain>
    </source>
</reference>
<dbReference type="SUPFAM" id="SSF53850">
    <property type="entry name" value="Periplasmic binding protein-like II"/>
    <property type="match status" value="1"/>
</dbReference>
<evidence type="ECO:0000256" key="4">
    <source>
        <dbReference type="ARBA" id="ARBA00023163"/>
    </source>
</evidence>
<dbReference type="InterPro" id="IPR005119">
    <property type="entry name" value="LysR_subst-bd"/>
</dbReference>
<dbReference type="Pfam" id="PF03466">
    <property type="entry name" value="LysR_substrate"/>
    <property type="match status" value="1"/>
</dbReference>
<dbReference type="Proteomes" id="UP001379949">
    <property type="component" value="Unassembled WGS sequence"/>
</dbReference>
<evidence type="ECO:0000256" key="3">
    <source>
        <dbReference type="ARBA" id="ARBA00023125"/>
    </source>
</evidence>
<evidence type="ECO:0000256" key="2">
    <source>
        <dbReference type="ARBA" id="ARBA00023015"/>
    </source>
</evidence>
<sequence>MKYSSELIAFIEVARLGSFAEAARSLNLPTTTISRKMQLLETELGVRLFNRTTRSLSLSEVGERLLPRAKLVVDTVRELKDEATFHKANPVGTLHISAPATVFSLLAPLFSAFLDKYSSIKLEFDSSSRTKDLTAERADFALRLGPLNDSSLIAIPLSRLHYSLVAHEQLVAKQSRIEKPEDLLKWPCILNHNDGLILPWRFTFRGESVDLSMDHCLLSDDLLVSLQMVMQGTGAAYLPTGLVQPYIDEGKLISLCEEWIPKGRKLYLVYTDKQHLPSKSKEFIHFIKSKREEISMLLNANRQDESVELREGH</sequence>
<dbReference type="InterPro" id="IPR036390">
    <property type="entry name" value="WH_DNA-bd_sf"/>
</dbReference>
<comment type="caution">
    <text evidence="6">The sequence shown here is derived from an EMBL/GenBank/DDBJ whole genome shotgun (WGS) entry which is preliminary data.</text>
</comment>
<dbReference type="InterPro" id="IPR036388">
    <property type="entry name" value="WH-like_DNA-bd_sf"/>
</dbReference>
<keyword evidence="2" id="KW-0805">Transcription regulation</keyword>
<dbReference type="PANTHER" id="PTHR30537">
    <property type="entry name" value="HTH-TYPE TRANSCRIPTIONAL REGULATOR"/>
    <property type="match status" value="1"/>
</dbReference>
<dbReference type="InterPro" id="IPR058163">
    <property type="entry name" value="LysR-type_TF_proteobact-type"/>
</dbReference>
<evidence type="ECO:0000313" key="6">
    <source>
        <dbReference type="EMBL" id="MEL0613650.1"/>
    </source>
</evidence>
<accession>A0ABU9G7E0</accession>
<dbReference type="Pfam" id="PF00126">
    <property type="entry name" value="HTH_1"/>
    <property type="match status" value="1"/>
</dbReference>
<keyword evidence="3" id="KW-0238">DNA-binding</keyword>
<keyword evidence="7" id="KW-1185">Reference proteome</keyword>
<dbReference type="CDD" id="cd08422">
    <property type="entry name" value="PBP2_CrgA_like"/>
    <property type="match status" value="1"/>
</dbReference>
<evidence type="ECO:0000259" key="5">
    <source>
        <dbReference type="PROSITE" id="PS50931"/>
    </source>
</evidence>
<dbReference type="Gene3D" id="3.40.190.290">
    <property type="match status" value="1"/>
</dbReference>
<protein>
    <submittedName>
        <fullName evidence="6">LysR family transcriptional regulator</fullName>
    </submittedName>
</protein>
<evidence type="ECO:0000313" key="7">
    <source>
        <dbReference type="Proteomes" id="UP001379949"/>
    </source>
</evidence>
<feature type="domain" description="HTH lysR-type" evidence="5">
    <location>
        <begin position="1"/>
        <end position="59"/>
    </location>
</feature>
<proteinExistence type="inferred from homology"/>
<comment type="similarity">
    <text evidence="1">Belongs to the LysR transcriptional regulatory family.</text>
</comment>
<keyword evidence="4" id="KW-0804">Transcription</keyword>
<name>A0ABU9G7E0_9GAMM</name>
<dbReference type="EMBL" id="JBAKAR010000008">
    <property type="protein sequence ID" value="MEL0613650.1"/>
    <property type="molecule type" value="Genomic_DNA"/>
</dbReference>